<evidence type="ECO:0000313" key="4">
    <source>
        <dbReference type="EMBL" id="HJC70249.1"/>
    </source>
</evidence>
<evidence type="ECO:0000259" key="3">
    <source>
        <dbReference type="Pfam" id="PF13559"/>
    </source>
</evidence>
<reference evidence="4" key="2">
    <citation type="submission" date="2021-04" db="EMBL/GenBank/DDBJ databases">
        <authorList>
            <person name="Gilroy R."/>
        </authorList>
    </citation>
    <scope>NUCLEOTIDE SEQUENCE</scope>
    <source>
        <strain evidence="4">CHK130-7132</strain>
    </source>
</reference>
<feature type="region of interest" description="Disordered" evidence="1">
    <location>
        <begin position="42"/>
        <end position="74"/>
    </location>
</feature>
<keyword evidence="2" id="KW-0472">Membrane</keyword>
<sequence>MTEDHSTQRRVVALLLLVAALGGLGAVSLGAAAERGPLSVVAGPTRPADSSPATPAPETIEQPSWNTLDVPSTPPRPDLGHAPMIILLSLLGAVLVVLAVWVALRMRALARPAPPEAGEAAEDELTADRARAALDEARDPLSSLVDTQDAVIAAWLVLERSLAEAGVPRHPSRTTLEFVVEVLAAFDLDRSALDRLAGLYRRALFDPSPLGEDDRTAAVAALDRLSADLDALGASSPRVVASPADEGERGADGGGRR</sequence>
<dbReference type="Pfam" id="PF13559">
    <property type="entry name" value="DUF4129"/>
    <property type="match status" value="1"/>
</dbReference>
<name>A0A9D2Q1G6_9MICO</name>
<keyword evidence="2" id="KW-0812">Transmembrane</keyword>
<reference evidence="4" key="1">
    <citation type="journal article" date="2021" name="PeerJ">
        <title>Extensive microbial diversity within the chicken gut microbiome revealed by metagenomics and culture.</title>
        <authorList>
            <person name="Gilroy R."/>
            <person name="Ravi A."/>
            <person name="Getino M."/>
            <person name="Pursley I."/>
            <person name="Horton D.L."/>
            <person name="Alikhan N.F."/>
            <person name="Baker D."/>
            <person name="Gharbi K."/>
            <person name="Hall N."/>
            <person name="Watson M."/>
            <person name="Adriaenssens E.M."/>
            <person name="Foster-Nyarko E."/>
            <person name="Jarju S."/>
            <person name="Secka A."/>
            <person name="Antonio M."/>
            <person name="Oren A."/>
            <person name="Chaudhuri R.R."/>
            <person name="La Ragione R."/>
            <person name="Hildebrand F."/>
            <person name="Pallen M.J."/>
        </authorList>
    </citation>
    <scope>NUCLEOTIDE SEQUENCE</scope>
    <source>
        <strain evidence="4">CHK130-7132</strain>
    </source>
</reference>
<organism evidence="4 5">
    <name type="scientific">Candidatus Brachybacterium intestinipullorum</name>
    <dbReference type="NCBI Taxonomy" id="2838512"/>
    <lineage>
        <taxon>Bacteria</taxon>
        <taxon>Bacillati</taxon>
        <taxon>Actinomycetota</taxon>
        <taxon>Actinomycetes</taxon>
        <taxon>Micrococcales</taxon>
        <taxon>Dermabacteraceae</taxon>
        <taxon>Brachybacterium</taxon>
    </lineage>
</organism>
<feature type="transmembrane region" description="Helical" evidence="2">
    <location>
        <begin position="84"/>
        <end position="104"/>
    </location>
</feature>
<feature type="region of interest" description="Disordered" evidence="1">
    <location>
        <begin position="236"/>
        <end position="257"/>
    </location>
</feature>
<accession>A0A9D2Q1G6</accession>
<comment type="caution">
    <text evidence="4">The sequence shown here is derived from an EMBL/GenBank/DDBJ whole genome shotgun (WGS) entry which is preliminary data.</text>
</comment>
<feature type="domain" description="Protein-glutamine gamma-glutamyltransferase-like C-terminal" evidence="3">
    <location>
        <begin position="154"/>
        <end position="223"/>
    </location>
</feature>
<evidence type="ECO:0000256" key="1">
    <source>
        <dbReference type="SAM" id="MobiDB-lite"/>
    </source>
</evidence>
<dbReference type="AlphaFoldDB" id="A0A9D2Q1G6"/>
<gene>
    <name evidence="4" type="ORF">H9932_11345</name>
</gene>
<evidence type="ECO:0000313" key="5">
    <source>
        <dbReference type="Proteomes" id="UP000823854"/>
    </source>
</evidence>
<proteinExistence type="predicted"/>
<dbReference type="EMBL" id="DWWC01000231">
    <property type="protein sequence ID" value="HJC70249.1"/>
    <property type="molecule type" value="Genomic_DNA"/>
</dbReference>
<dbReference type="InterPro" id="IPR025403">
    <property type="entry name" value="TgpA-like_C"/>
</dbReference>
<feature type="compositionally biased region" description="Basic and acidic residues" evidence="1">
    <location>
        <begin position="246"/>
        <end position="257"/>
    </location>
</feature>
<evidence type="ECO:0000256" key="2">
    <source>
        <dbReference type="SAM" id="Phobius"/>
    </source>
</evidence>
<dbReference type="Proteomes" id="UP000823854">
    <property type="component" value="Unassembled WGS sequence"/>
</dbReference>
<protein>
    <submittedName>
        <fullName evidence="4">DUF4129 domain-containing protein</fullName>
    </submittedName>
</protein>
<keyword evidence="2" id="KW-1133">Transmembrane helix</keyword>
<feature type="compositionally biased region" description="Polar residues" evidence="1">
    <location>
        <begin position="61"/>
        <end position="70"/>
    </location>
</feature>